<protein>
    <submittedName>
        <fullName evidence="2">Uncharacterized protein</fullName>
    </submittedName>
</protein>
<reference evidence="2 3" key="1">
    <citation type="submission" date="2024-01" db="EMBL/GenBank/DDBJ databases">
        <title>A telomere-to-telomere, gap-free genome of sweet tea (Lithocarpus litseifolius).</title>
        <authorList>
            <person name="Zhou J."/>
        </authorList>
    </citation>
    <scope>NUCLEOTIDE SEQUENCE [LARGE SCALE GENOMIC DNA]</scope>
    <source>
        <strain evidence="2">Zhou-2022a</strain>
        <tissue evidence="2">Leaf</tissue>
    </source>
</reference>
<name>A0AAW2DZD9_9ROSI</name>
<feature type="region of interest" description="Disordered" evidence="1">
    <location>
        <begin position="107"/>
        <end position="126"/>
    </location>
</feature>
<organism evidence="2 3">
    <name type="scientific">Lithocarpus litseifolius</name>
    <dbReference type="NCBI Taxonomy" id="425828"/>
    <lineage>
        <taxon>Eukaryota</taxon>
        <taxon>Viridiplantae</taxon>
        <taxon>Streptophyta</taxon>
        <taxon>Embryophyta</taxon>
        <taxon>Tracheophyta</taxon>
        <taxon>Spermatophyta</taxon>
        <taxon>Magnoliopsida</taxon>
        <taxon>eudicotyledons</taxon>
        <taxon>Gunneridae</taxon>
        <taxon>Pentapetalae</taxon>
        <taxon>rosids</taxon>
        <taxon>fabids</taxon>
        <taxon>Fagales</taxon>
        <taxon>Fagaceae</taxon>
        <taxon>Lithocarpus</taxon>
    </lineage>
</organism>
<evidence type="ECO:0000313" key="2">
    <source>
        <dbReference type="EMBL" id="KAL0015927.1"/>
    </source>
</evidence>
<accession>A0AAW2DZD9</accession>
<dbReference type="EMBL" id="JAZDWU010000001">
    <property type="protein sequence ID" value="KAL0015927.1"/>
    <property type="molecule type" value="Genomic_DNA"/>
</dbReference>
<proteinExistence type="predicted"/>
<dbReference type="Proteomes" id="UP001459277">
    <property type="component" value="Unassembled WGS sequence"/>
</dbReference>
<evidence type="ECO:0000313" key="3">
    <source>
        <dbReference type="Proteomes" id="UP001459277"/>
    </source>
</evidence>
<dbReference type="AlphaFoldDB" id="A0AAW2DZD9"/>
<sequence length="199" mass="21370">MRSNSHSLPHPHRSLTDQAAAIAADLKTPSPRYEAAIAVASSPLVLFNFLMHISATPRRSEDALSSIALVADGLMKRGQSGYVGMHGTEVDLVHSHTVSLDTGLDNYSTSDSGNLGPGPPSPTSIARSRCEESLNGIPTTSKKRFRAELGRLGRNIRQRLLCGFFANEGTWSPSVNNLTNLGPQQDQLLNPNLQQDLGS</sequence>
<evidence type="ECO:0000256" key="1">
    <source>
        <dbReference type="SAM" id="MobiDB-lite"/>
    </source>
</evidence>
<comment type="caution">
    <text evidence="2">The sequence shown here is derived from an EMBL/GenBank/DDBJ whole genome shotgun (WGS) entry which is preliminary data.</text>
</comment>
<gene>
    <name evidence="2" type="ORF">SO802_002996</name>
</gene>
<keyword evidence="3" id="KW-1185">Reference proteome</keyword>